<dbReference type="GO" id="GO:0055085">
    <property type="term" value="P:transmembrane transport"/>
    <property type="evidence" value="ECO:0007669"/>
    <property type="project" value="InterPro"/>
</dbReference>
<feature type="transmembrane region" description="Helical" evidence="7">
    <location>
        <begin position="230"/>
        <end position="252"/>
    </location>
</feature>
<feature type="transmembrane region" description="Helical" evidence="7">
    <location>
        <begin position="100"/>
        <end position="121"/>
    </location>
</feature>
<feature type="transmembrane region" description="Helical" evidence="7">
    <location>
        <begin position="272"/>
        <end position="298"/>
    </location>
</feature>
<keyword evidence="2 7" id="KW-0813">Transport</keyword>
<dbReference type="PROSITE" id="PS50928">
    <property type="entry name" value="ABC_TM1"/>
    <property type="match status" value="1"/>
</dbReference>
<dbReference type="InterPro" id="IPR035906">
    <property type="entry name" value="MetI-like_sf"/>
</dbReference>
<evidence type="ECO:0000256" key="5">
    <source>
        <dbReference type="ARBA" id="ARBA00022989"/>
    </source>
</evidence>
<evidence type="ECO:0000256" key="7">
    <source>
        <dbReference type="RuleBase" id="RU363032"/>
    </source>
</evidence>
<proteinExistence type="inferred from homology"/>
<evidence type="ECO:0000256" key="2">
    <source>
        <dbReference type="ARBA" id="ARBA00022448"/>
    </source>
</evidence>
<accession>A0A1S8L639</accession>
<evidence type="ECO:0000256" key="4">
    <source>
        <dbReference type="ARBA" id="ARBA00022692"/>
    </source>
</evidence>
<dbReference type="SUPFAM" id="SSF161098">
    <property type="entry name" value="MetI-like"/>
    <property type="match status" value="1"/>
</dbReference>
<protein>
    <submittedName>
        <fullName evidence="8">Oligopeptide transport system permease protein OppB</fullName>
    </submittedName>
</protein>
<organism evidence="8 9">
    <name type="scientific">Clostridium felsineum</name>
    <dbReference type="NCBI Taxonomy" id="36839"/>
    <lineage>
        <taxon>Bacteria</taxon>
        <taxon>Bacillati</taxon>
        <taxon>Bacillota</taxon>
        <taxon>Clostridia</taxon>
        <taxon>Eubacteriales</taxon>
        <taxon>Clostridiaceae</taxon>
        <taxon>Clostridium</taxon>
    </lineage>
</organism>
<keyword evidence="6 7" id="KW-0472">Membrane</keyword>
<feature type="transmembrane region" description="Helical" evidence="7">
    <location>
        <begin position="172"/>
        <end position="191"/>
    </location>
</feature>
<keyword evidence="9" id="KW-1185">Reference proteome</keyword>
<evidence type="ECO:0000256" key="1">
    <source>
        <dbReference type="ARBA" id="ARBA00004651"/>
    </source>
</evidence>
<dbReference type="Pfam" id="PF19300">
    <property type="entry name" value="BPD_transp_1_N"/>
    <property type="match status" value="1"/>
</dbReference>
<reference evidence="8 9" key="1">
    <citation type="submission" date="2022-04" db="EMBL/GenBank/DDBJ databases">
        <title>Genome sequence of C. roseum typestrain.</title>
        <authorList>
            <person name="Poehlein A."/>
            <person name="Schoch T."/>
            <person name="Duerre P."/>
            <person name="Daniel R."/>
        </authorList>
    </citation>
    <scope>NUCLEOTIDE SEQUENCE [LARGE SCALE GENOMIC DNA]</scope>
    <source>
        <strain evidence="8 9">DSM 7320</strain>
    </source>
</reference>
<dbReference type="Pfam" id="PF00528">
    <property type="entry name" value="BPD_transp_1"/>
    <property type="match status" value="1"/>
</dbReference>
<dbReference type="EMBL" id="CP096983">
    <property type="protein sequence ID" value="URZ09380.1"/>
    <property type="molecule type" value="Genomic_DNA"/>
</dbReference>
<dbReference type="Proteomes" id="UP000190951">
    <property type="component" value="Chromosome"/>
</dbReference>
<sequence length="306" mass="33756">MFKYIIKRFIASIVTLWLVVTFTFLLAHAIPGGPFTSEKKLPPAIEANLKAKFGLDKPLSKQYTTYLANMVKGDLGMSMQYEGRMVRDIITYSFPNSAKLGGVAILFAIIVGLYLGAMSALHQNKWQDGLSTVISTFGVTIPSFVLATLLIYLFSLKLKILPAVGFTTPSNYVMPALALGIFPMAFVTRYTRSMLIDVLNQDYIRTAKAKGLSKTIITYKHALKNSLIPVVTYLGPLIAGVLTGSFVVESIFGIPGLGREFVLSIDNRDYTTIIGVTVFFSAILIFCNLIVDILYVIIDPRIKLQN</sequence>
<dbReference type="PANTHER" id="PTHR30465:SF93">
    <property type="entry name" value="OLIGOPEPTIDE TRANSPORT SYSTEM PERMEASE PROTEIN OPPB"/>
    <property type="match status" value="1"/>
</dbReference>
<dbReference type="GO" id="GO:0005886">
    <property type="term" value="C:plasma membrane"/>
    <property type="evidence" value="ECO:0007669"/>
    <property type="project" value="UniProtKB-SubCell"/>
</dbReference>
<keyword evidence="3" id="KW-1003">Cell membrane</keyword>
<dbReference type="Gene3D" id="1.10.3720.10">
    <property type="entry name" value="MetI-like"/>
    <property type="match status" value="1"/>
</dbReference>
<evidence type="ECO:0000313" key="8">
    <source>
        <dbReference type="EMBL" id="URZ09380.1"/>
    </source>
</evidence>
<comment type="similarity">
    <text evidence="7">Belongs to the binding-protein-dependent transport system permease family.</text>
</comment>
<keyword evidence="4 7" id="KW-0812">Transmembrane</keyword>
<gene>
    <name evidence="8" type="primary">oppB_2</name>
    <name evidence="8" type="ORF">CROST_000510</name>
</gene>
<name>A0A1S8L639_9CLOT</name>
<dbReference type="KEGG" id="crw:CROST_000510"/>
<dbReference type="PANTHER" id="PTHR30465">
    <property type="entry name" value="INNER MEMBRANE ABC TRANSPORTER"/>
    <property type="match status" value="1"/>
</dbReference>
<dbReference type="InterPro" id="IPR045621">
    <property type="entry name" value="BPD_transp_1_N"/>
</dbReference>
<dbReference type="STRING" id="84029.CROST_22530"/>
<dbReference type="RefSeq" id="WP_077836123.1">
    <property type="nucleotide sequence ID" value="NZ_CP096983.1"/>
</dbReference>
<evidence type="ECO:0000313" key="9">
    <source>
        <dbReference type="Proteomes" id="UP000190951"/>
    </source>
</evidence>
<dbReference type="InterPro" id="IPR000515">
    <property type="entry name" value="MetI-like"/>
</dbReference>
<evidence type="ECO:0000256" key="3">
    <source>
        <dbReference type="ARBA" id="ARBA00022475"/>
    </source>
</evidence>
<evidence type="ECO:0000256" key="6">
    <source>
        <dbReference type="ARBA" id="ARBA00023136"/>
    </source>
</evidence>
<dbReference type="AlphaFoldDB" id="A0A1S8L639"/>
<comment type="subcellular location">
    <subcellularLocation>
        <location evidence="1 7">Cell membrane</location>
        <topology evidence="1 7">Multi-pass membrane protein</topology>
    </subcellularLocation>
</comment>
<dbReference type="CDD" id="cd06261">
    <property type="entry name" value="TM_PBP2"/>
    <property type="match status" value="1"/>
</dbReference>
<feature type="transmembrane region" description="Helical" evidence="7">
    <location>
        <begin position="133"/>
        <end position="152"/>
    </location>
</feature>
<keyword evidence="5 7" id="KW-1133">Transmembrane helix</keyword>